<name>A0A7S4HGX9_9EUKA</name>
<organism evidence="1">
    <name type="scientific">Prymnesium polylepis</name>
    <dbReference type="NCBI Taxonomy" id="72548"/>
    <lineage>
        <taxon>Eukaryota</taxon>
        <taxon>Haptista</taxon>
        <taxon>Haptophyta</taxon>
        <taxon>Prymnesiophyceae</taxon>
        <taxon>Prymnesiales</taxon>
        <taxon>Prymnesiaceae</taxon>
        <taxon>Prymnesium</taxon>
    </lineage>
</organism>
<reference evidence="1" key="1">
    <citation type="submission" date="2021-01" db="EMBL/GenBank/DDBJ databases">
        <authorList>
            <person name="Corre E."/>
            <person name="Pelletier E."/>
            <person name="Niang G."/>
            <person name="Scheremetjew M."/>
            <person name="Finn R."/>
            <person name="Kale V."/>
            <person name="Holt S."/>
            <person name="Cochrane G."/>
            <person name="Meng A."/>
            <person name="Brown T."/>
            <person name="Cohen L."/>
        </authorList>
    </citation>
    <scope>NUCLEOTIDE SEQUENCE</scope>
    <source>
        <strain evidence="1">UIO037</strain>
    </source>
</reference>
<dbReference type="AlphaFoldDB" id="A0A7S4HGX9"/>
<proteinExistence type="predicted"/>
<accession>A0A7S4HGX9</accession>
<protein>
    <submittedName>
        <fullName evidence="1">Uncharacterized protein</fullName>
    </submittedName>
</protein>
<dbReference type="EMBL" id="HBKO01008752">
    <property type="protein sequence ID" value="CAE2198868.1"/>
    <property type="molecule type" value="Transcribed_RNA"/>
</dbReference>
<gene>
    <name evidence="1" type="ORF">CPOL0286_LOCUS4046</name>
</gene>
<sequence length="234" mass="25269">MLNAHPSMRLAGEVQGAMVPTAQRWEMLGSKVYRSSPPDSDGDASARKAVQPIDLLCDEQSEFKAFTMGTRPLPSDGAQRIVRGFKDIAWTSEALEMLDVLFPCNRKIFNTRANASAQASSKDAAFATPAVPRPVSTDLAVMLPHARAHHERDRLTGHTWRSHWIELGDDGFTTSQFNNLLSWLGEDSCRFTGVIHSNAPGAGSEGGAGGFNNTAGSWRDAANLLSGNCSLQVV</sequence>
<evidence type="ECO:0000313" key="1">
    <source>
        <dbReference type="EMBL" id="CAE2198868.1"/>
    </source>
</evidence>